<feature type="transmembrane region" description="Helical" evidence="6">
    <location>
        <begin position="147"/>
        <end position="165"/>
    </location>
</feature>
<dbReference type="RefSeq" id="WP_320500344.1">
    <property type="nucleotide sequence ID" value="NZ_JAXCLX010000001.1"/>
</dbReference>
<feature type="transmembrane region" description="Helical" evidence="6">
    <location>
        <begin position="177"/>
        <end position="195"/>
    </location>
</feature>
<protein>
    <submittedName>
        <fullName evidence="8">DMT family transporter</fullName>
    </submittedName>
</protein>
<evidence type="ECO:0000256" key="1">
    <source>
        <dbReference type="ARBA" id="ARBA00004651"/>
    </source>
</evidence>
<evidence type="ECO:0000313" key="8">
    <source>
        <dbReference type="EMBL" id="MDY0871921.1"/>
    </source>
</evidence>
<sequence>MHPAHLALGLGILLSGFSPILVRLSPLDPGSTACWRLLVAAILSLLFARARVVLAPKVLLWVVFAGFLLAADLVLWNIAIMTTTVMEAALLVMLYPLLVAAIEILFLKQRLRWQWIAGGLIAFSGVILMTVGPGFGSFGTGHSSVTGNLLALTAAFFYAGCLVITARLCRDQDIQAVTFWELLSAGLFCLPMTIWEAHGSPADLRQTGFMALYGLITFAGYFLVNKGLTKVAASVAAILGYAQPVIATLIAFFLLSEAPGGFALAGGITVLAGLAFAARNKTQGAG</sequence>
<dbReference type="InterPro" id="IPR000620">
    <property type="entry name" value="EamA_dom"/>
</dbReference>
<reference evidence="8 9" key="1">
    <citation type="journal article" date="2013" name="Antonie Van Leeuwenhoek">
        <title>Dongia rigui sp. nov., isolated from freshwater of a large wetland in Korea.</title>
        <authorList>
            <person name="Baik K.S."/>
            <person name="Hwang Y.M."/>
            <person name="Choi J.S."/>
            <person name="Kwon J."/>
            <person name="Seong C.N."/>
        </authorList>
    </citation>
    <scope>NUCLEOTIDE SEQUENCE [LARGE SCALE GENOMIC DNA]</scope>
    <source>
        <strain evidence="8 9">04SU4-P</strain>
    </source>
</reference>
<feature type="transmembrane region" description="Helical" evidence="6">
    <location>
        <begin position="113"/>
        <end position="135"/>
    </location>
</feature>
<evidence type="ECO:0000256" key="3">
    <source>
        <dbReference type="ARBA" id="ARBA00022692"/>
    </source>
</evidence>
<feature type="domain" description="EamA" evidence="7">
    <location>
        <begin position="7"/>
        <end position="130"/>
    </location>
</feature>
<evidence type="ECO:0000256" key="4">
    <source>
        <dbReference type="ARBA" id="ARBA00022989"/>
    </source>
</evidence>
<evidence type="ECO:0000256" key="2">
    <source>
        <dbReference type="ARBA" id="ARBA00022475"/>
    </source>
</evidence>
<accession>A0ABU5DZE4</accession>
<comment type="subcellular location">
    <subcellularLocation>
        <location evidence="1">Cell membrane</location>
        <topology evidence="1">Multi-pass membrane protein</topology>
    </subcellularLocation>
</comment>
<evidence type="ECO:0000259" key="7">
    <source>
        <dbReference type="Pfam" id="PF00892"/>
    </source>
</evidence>
<feature type="transmembrane region" description="Helical" evidence="6">
    <location>
        <begin position="261"/>
        <end position="278"/>
    </location>
</feature>
<evidence type="ECO:0000256" key="6">
    <source>
        <dbReference type="SAM" id="Phobius"/>
    </source>
</evidence>
<feature type="transmembrane region" description="Helical" evidence="6">
    <location>
        <begin position="85"/>
        <end position="106"/>
    </location>
</feature>
<dbReference type="PANTHER" id="PTHR42920">
    <property type="entry name" value="OS03G0707200 PROTEIN-RELATED"/>
    <property type="match status" value="1"/>
</dbReference>
<feature type="transmembrane region" description="Helical" evidence="6">
    <location>
        <begin position="59"/>
        <end position="79"/>
    </location>
</feature>
<comment type="caution">
    <text evidence="8">The sequence shown here is derived from an EMBL/GenBank/DDBJ whole genome shotgun (WGS) entry which is preliminary data.</text>
</comment>
<dbReference type="InterPro" id="IPR051258">
    <property type="entry name" value="Diverse_Substrate_Transporter"/>
</dbReference>
<dbReference type="Proteomes" id="UP001271769">
    <property type="component" value="Unassembled WGS sequence"/>
</dbReference>
<dbReference type="SUPFAM" id="SSF103481">
    <property type="entry name" value="Multidrug resistance efflux transporter EmrE"/>
    <property type="match status" value="2"/>
</dbReference>
<dbReference type="PANTHER" id="PTHR42920:SF24">
    <property type="entry name" value="AROMATIC AMINO ACID EXPORTER YDDG"/>
    <property type="match status" value="1"/>
</dbReference>
<dbReference type="Pfam" id="PF00892">
    <property type="entry name" value="EamA"/>
    <property type="match status" value="2"/>
</dbReference>
<keyword evidence="5 6" id="KW-0472">Membrane</keyword>
<feature type="transmembrane region" description="Helical" evidence="6">
    <location>
        <begin position="34"/>
        <end position="52"/>
    </location>
</feature>
<gene>
    <name evidence="8" type="ORF">SMD31_08300</name>
</gene>
<keyword evidence="3 6" id="KW-0812">Transmembrane</keyword>
<keyword evidence="9" id="KW-1185">Reference proteome</keyword>
<feature type="domain" description="EamA" evidence="7">
    <location>
        <begin position="146"/>
        <end position="277"/>
    </location>
</feature>
<organism evidence="8 9">
    <name type="scientific">Dongia rigui</name>
    <dbReference type="NCBI Taxonomy" id="940149"/>
    <lineage>
        <taxon>Bacteria</taxon>
        <taxon>Pseudomonadati</taxon>
        <taxon>Pseudomonadota</taxon>
        <taxon>Alphaproteobacteria</taxon>
        <taxon>Rhodospirillales</taxon>
        <taxon>Dongiaceae</taxon>
        <taxon>Dongia</taxon>
    </lineage>
</organism>
<keyword evidence="4 6" id="KW-1133">Transmembrane helix</keyword>
<dbReference type="InterPro" id="IPR037185">
    <property type="entry name" value="EmrE-like"/>
</dbReference>
<name>A0ABU5DZE4_9PROT</name>
<proteinExistence type="predicted"/>
<keyword evidence="2" id="KW-1003">Cell membrane</keyword>
<feature type="transmembrane region" description="Helical" evidence="6">
    <location>
        <begin position="207"/>
        <end position="224"/>
    </location>
</feature>
<evidence type="ECO:0000256" key="5">
    <source>
        <dbReference type="ARBA" id="ARBA00023136"/>
    </source>
</evidence>
<feature type="transmembrane region" description="Helical" evidence="6">
    <location>
        <begin position="231"/>
        <end position="255"/>
    </location>
</feature>
<dbReference type="EMBL" id="JAXCLX010000001">
    <property type="protein sequence ID" value="MDY0871921.1"/>
    <property type="molecule type" value="Genomic_DNA"/>
</dbReference>
<evidence type="ECO:0000313" key="9">
    <source>
        <dbReference type="Proteomes" id="UP001271769"/>
    </source>
</evidence>